<sequence length="112" mass="11779">MDPLEKLRAMREGLGGVAELLLALLDDLDGDEALEDGDPAGGDVCDEPHDERDEGDLEPSLCGIGVSFGNAYECEGDTADDEPSLGWTATGHLGGDRDLELQCEDEGSEEGV</sequence>
<keyword evidence="3" id="KW-1185">Reference proteome</keyword>
<name>A0A4Q0MK08_9HYPH</name>
<feature type="region of interest" description="Disordered" evidence="1">
    <location>
        <begin position="31"/>
        <end position="60"/>
    </location>
</feature>
<dbReference type="RefSeq" id="WP_128776970.1">
    <property type="nucleotide sequence ID" value="NZ_RYFI01000006.1"/>
</dbReference>
<organism evidence="2 3">
    <name type="scientific">Hansschlegelia zhihuaiae</name>
    <dbReference type="NCBI Taxonomy" id="405005"/>
    <lineage>
        <taxon>Bacteria</taxon>
        <taxon>Pseudomonadati</taxon>
        <taxon>Pseudomonadota</taxon>
        <taxon>Alphaproteobacteria</taxon>
        <taxon>Hyphomicrobiales</taxon>
        <taxon>Methylopilaceae</taxon>
        <taxon>Hansschlegelia</taxon>
    </lineage>
</organism>
<accession>A0A4Q0MK08</accession>
<protein>
    <submittedName>
        <fullName evidence="2">Uncharacterized protein</fullName>
    </submittedName>
</protein>
<reference evidence="2 3" key="1">
    <citation type="submission" date="2018-12" db="EMBL/GenBank/DDBJ databases">
        <title>bacterium Hansschlegelia zhihuaiae S113.</title>
        <authorList>
            <person name="He J."/>
        </authorList>
    </citation>
    <scope>NUCLEOTIDE SEQUENCE [LARGE SCALE GENOMIC DNA]</scope>
    <source>
        <strain evidence="2 3">S 113</strain>
    </source>
</reference>
<comment type="caution">
    <text evidence="2">The sequence shown here is derived from an EMBL/GenBank/DDBJ whole genome shotgun (WGS) entry which is preliminary data.</text>
</comment>
<gene>
    <name evidence="2" type="ORF">EK403_07950</name>
</gene>
<evidence type="ECO:0000256" key="1">
    <source>
        <dbReference type="SAM" id="MobiDB-lite"/>
    </source>
</evidence>
<dbReference type="Proteomes" id="UP000289708">
    <property type="component" value="Unassembled WGS sequence"/>
</dbReference>
<feature type="compositionally biased region" description="Acidic residues" evidence="1">
    <location>
        <begin position="74"/>
        <end position="83"/>
    </location>
</feature>
<dbReference type="EMBL" id="RYFI01000006">
    <property type="protein sequence ID" value="RXF73898.1"/>
    <property type="molecule type" value="Genomic_DNA"/>
</dbReference>
<feature type="region of interest" description="Disordered" evidence="1">
    <location>
        <begin position="73"/>
        <end position="97"/>
    </location>
</feature>
<evidence type="ECO:0000313" key="3">
    <source>
        <dbReference type="Proteomes" id="UP000289708"/>
    </source>
</evidence>
<evidence type="ECO:0000313" key="2">
    <source>
        <dbReference type="EMBL" id="RXF73898.1"/>
    </source>
</evidence>
<proteinExistence type="predicted"/>
<dbReference type="AlphaFoldDB" id="A0A4Q0MK08"/>